<proteinExistence type="predicted"/>
<evidence type="ECO:0000313" key="4">
    <source>
        <dbReference type="EMBL" id="MYC96995.1"/>
    </source>
</evidence>
<dbReference type="Pfam" id="PF13517">
    <property type="entry name" value="FG-GAP_3"/>
    <property type="match status" value="3"/>
</dbReference>
<dbReference type="PANTHER" id="PTHR16026:SF0">
    <property type="entry name" value="CARTILAGE ACIDIC PROTEIN 1"/>
    <property type="match status" value="1"/>
</dbReference>
<gene>
    <name evidence="4" type="ORF">F4X14_18715</name>
</gene>
<dbReference type="InterPro" id="IPR011519">
    <property type="entry name" value="UnbV_ASPIC"/>
</dbReference>
<dbReference type="PROSITE" id="PS51257">
    <property type="entry name" value="PROKAR_LIPOPROTEIN"/>
    <property type="match status" value="1"/>
</dbReference>
<feature type="domain" description="ASPIC/UnbV" evidence="3">
    <location>
        <begin position="503"/>
        <end position="555"/>
    </location>
</feature>
<dbReference type="AlphaFoldDB" id="A0A6B1DCK7"/>
<evidence type="ECO:0000259" key="3">
    <source>
        <dbReference type="Pfam" id="PF07593"/>
    </source>
</evidence>
<dbReference type="Pfam" id="PF07593">
    <property type="entry name" value="UnbV_ASPIC"/>
    <property type="match status" value="1"/>
</dbReference>
<comment type="caution">
    <text evidence="4">The sequence shown here is derived from an EMBL/GenBank/DDBJ whole genome shotgun (WGS) entry which is preliminary data.</text>
</comment>
<protein>
    <submittedName>
        <fullName evidence="4">CRTAC1 family protein</fullName>
    </submittedName>
</protein>
<dbReference type="Gene3D" id="2.130.10.130">
    <property type="entry name" value="Integrin alpha, N-terminal"/>
    <property type="match status" value="2"/>
</dbReference>
<accession>A0A6B1DCK7</accession>
<dbReference type="SUPFAM" id="SSF69318">
    <property type="entry name" value="Integrin alpha N-terminal domain"/>
    <property type="match status" value="1"/>
</dbReference>
<feature type="signal peptide" evidence="2">
    <location>
        <begin position="1"/>
        <end position="22"/>
    </location>
</feature>
<dbReference type="InterPro" id="IPR027039">
    <property type="entry name" value="Crtac1"/>
</dbReference>
<feature type="chain" id="PRO_5025537722" evidence="2">
    <location>
        <begin position="23"/>
        <end position="591"/>
    </location>
</feature>
<organism evidence="4">
    <name type="scientific">Caldilineaceae bacterium SB0661_bin_32</name>
    <dbReference type="NCBI Taxonomy" id="2605255"/>
    <lineage>
        <taxon>Bacteria</taxon>
        <taxon>Bacillati</taxon>
        <taxon>Chloroflexota</taxon>
        <taxon>Caldilineae</taxon>
        <taxon>Caldilineales</taxon>
        <taxon>Caldilineaceae</taxon>
    </lineage>
</organism>
<evidence type="ECO:0000256" key="1">
    <source>
        <dbReference type="ARBA" id="ARBA00022729"/>
    </source>
</evidence>
<reference evidence="4" key="1">
    <citation type="submission" date="2019-09" db="EMBL/GenBank/DDBJ databases">
        <title>Characterisation of the sponge microbiome using genome-centric metagenomics.</title>
        <authorList>
            <person name="Engelberts J.P."/>
            <person name="Robbins S.J."/>
            <person name="De Goeij J.M."/>
            <person name="Aranda M."/>
            <person name="Bell S.C."/>
            <person name="Webster N.S."/>
        </authorList>
    </citation>
    <scope>NUCLEOTIDE SEQUENCE</scope>
    <source>
        <strain evidence="4">SB0661_bin_32</strain>
    </source>
</reference>
<keyword evidence="1 2" id="KW-0732">Signal</keyword>
<name>A0A6B1DCK7_9CHLR</name>
<sequence length="591" mass="64811">MRTFLPVILVPALLLCACSASFDYGNLHGSTSYSALSHTTSVTVHPLNRHAGSATQSGAQSRPCTGSFVEHELPHVTGTAFERVTYFTSNGAGLAVGDLDNDGDEDFVLANLLGPNQIFWNEGNWNFRPQLLLDGSLRGLALVDVDGDGWLDISAASRAGIPLYWHNRGAEEPAMPFTSEQEPLRLQGVRGFAYSLQWGDLDVDGDLDLVTASYDASLEKQMGRRALDATNQNGVFIYENDNGRFLPTRLASRAQGLALQLQDLNGDRRLDILVGNDFDLRDAVFLGQRDGSWLATEPFATTTFSTMSFDTGDIDNDGQLELFAADMHPYSEEPEIMRQWLPVMETMPPPSPDDAPQVMANVLQERQGDAWSDQAEAWRIPFSGWSWSAQFGDIDQDGLLDLYVVNGMTAMEIFRHLPGDELVEENQAYRNDGGSRFTPAPEWKLNSTAGGRSMSMADFDGDGDLDVLINNLRSPSQMFENRLCSGQSLLVDLRHPGSGNTRALGAELLLHTTTGIYRRSVHAAGGYLSGRSARQHFGFPRESSIIALEVRWPDRVLSLIDVRALQPGSLLTITRLAARTELPAPADASQP</sequence>
<dbReference type="PANTHER" id="PTHR16026">
    <property type="entry name" value="CARTILAGE ACIDIC PROTEIN 1"/>
    <property type="match status" value="1"/>
</dbReference>
<evidence type="ECO:0000256" key="2">
    <source>
        <dbReference type="SAM" id="SignalP"/>
    </source>
</evidence>
<dbReference type="InterPro" id="IPR028994">
    <property type="entry name" value="Integrin_alpha_N"/>
</dbReference>
<dbReference type="InterPro" id="IPR013517">
    <property type="entry name" value="FG-GAP"/>
</dbReference>
<dbReference type="EMBL" id="VXMH01000102">
    <property type="protein sequence ID" value="MYC96995.1"/>
    <property type="molecule type" value="Genomic_DNA"/>
</dbReference>